<protein>
    <recommendedName>
        <fullName evidence="9">CCHC-type domain-containing protein</fullName>
    </recommendedName>
</protein>
<feature type="compositionally biased region" description="Low complexity" evidence="8">
    <location>
        <begin position="458"/>
        <end position="467"/>
    </location>
</feature>
<evidence type="ECO:0000256" key="2">
    <source>
        <dbReference type="ARBA" id="ARBA00022664"/>
    </source>
</evidence>
<dbReference type="InterPro" id="IPR008906">
    <property type="entry name" value="HATC_C_dom"/>
</dbReference>
<dbReference type="PANTHER" id="PTHR46481:SF10">
    <property type="entry name" value="ZINC FINGER BED DOMAIN-CONTAINING PROTEIN 39"/>
    <property type="match status" value="1"/>
</dbReference>
<sequence>MMSGGMHHRFHPKSRRGHPDLEPDVPTVLAPSDTVSMTGRPTASDAARPLSVRSRQSGTPRSELEGHPSLPASAPEISHLPGMFASPAVPTRVGLSQLARDSPALPEKPSYGRENSLIDLDTAAESQFEAHQHSGSTVPVIRSLVSQDQSVSDRETVASQTSTTMSRAMQGMSVTELVSFARRHQAIAQEALAAAADRDLSSQRSEQDPYDGIDFARLDHGITNFNEQLVTGETFPAMSSSFPPMFESTYLSPVGARPAFPSGTGPSYPSKDKGPDPRNWGGLSDRFSEHDLDTQRAAFANFDEIRRMKHEDSYLPPSVSVRHDSRRSPTTILSERNLKMHSVNASGHDDQGVEEHFVDLQRQIDSLHRAVTESRASTPVKMLNAENKQGESLSQAQTAVKNSIDRHISIGVPPTHTQTDARERTPATRTGAGSFIERALRNVDSFGGPPPSEPPSSNPSDVGSRSPTPVPRRSRQGETVNVSVNEPKMILKPIPPKEYDGSPNAVAFHRFVKEGTAYLKLGRVPADERAFYLSYFMSGHAREFYNSRVENDEHTWTLSDFFWGLFNFCFPVNFREKQRSKLNACKQDDKSVLVHKAEWEQIFNTIGLEANQEKVVMFCRSLKTSIRKEMFRANLDPEMSTWDEVTRGAEAAEVIVNLDLEDADSDETEAPKPQPKWKKENLATDSNEKRRNGGRALSVSSAAVETPKKNQHEKTWDYVTRDGKKLSAKTRATYLSEGRCFECGERGHLSRNCPDVSGMKSENPGKPPGIASHAIDISLAETTETDSTDWEFVEQLIKALEILELITKEFSLKTVPTLPKVLPFYKLMETDLEAKSKELCSIPNLSAALLAGSKMATKYINKALEGDYPMLATLLHPALRLRFFQNSNWDPSVANRAKKILVEIVQRYLAEIPTSDTALVAEAAPTRSVFGLAATMGSRTGGVASLDASAEIELYFGGISPVADMFDDPLGWWKDQAVTLKGLARAARDILGIPGVSISVERLFLSLRHTLKESRMSMTPEKIAMSVSTKEWIKSGLNEGLHYTDFIRMHSK</sequence>
<dbReference type="GO" id="GO:0006397">
    <property type="term" value="P:mRNA processing"/>
    <property type="evidence" value="ECO:0007669"/>
    <property type="project" value="UniProtKB-KW"/>
</dbReference>
<evidence type="ECO:0000313" key="11">
    <source>
        <dbReference type="Proteomes" id="UP001295794"/>
    </source>
</evidence>
<keyword evidence="11" id="KW-1185">Reference proteome</keyword>
<dbReference type="InterPro" id="IPR001878">
    <property type="entry name" value="Znf_CCHC"/>
</dbReference>
<evidence type="ECO:0000313" key="10">
    <source>
        <dbReference type="EMBL" id="CAK5282951.1"/>
    </source>
</evidence>
<dbReference type="PROSITE" id="PS50158">
    <property type="entry name" value="ZF_CCHC"/>
    <property type="match status" value="1"/>
</dbReference>
<gene>
    <name evidence="10" type="ORF">MYCIT1_LOCUS35126</name>
</gene>
<keyword evidence="5" id="KW-0862">Zinc</keyword>
<dbReference type="InterPro" id="IPR052035">
    <property type="entry name" value="ZnF_BED_domain_contain"/>
</dbReference>
<dbReference type="EMBL" id="CAVNYO010000465">
    <property type="protein sequence ID" value="CAK5282951.1"/>
    <property type="molecule type" value="Genomic_DNA"/>
</dbReference>
<accession>A0AAD2HVK4</accession>
<comment type="caution">
    <text evidence="10">The sequence shown here is derived from an EMBL/GenBank/DDBJ whole genome shotgun (WGS) entry which is preliminary data.</text>
</comment>
<dbReference type="SUPFAM" id="SSF53098">
    <property type="entry name" value="Ribonuclease H-like"/>
    <property type="match status" value="1"/>
</dbReference>
<dbReference type="SMART" id="SM00343">
    <property type="entry name" value="ZnF_C2HC"/>
    <property type="match status" value="1"/>
</dbReference>
<evidence type="ECO:0000256" key="6">
    <source>
        <dbReference type="ARBA" id="ARBA00023242"/>
    </source>
</evidence>
<evidence type="ECO:0000259" key="9">
    <source>
        <dbReference type="PROSITE" id="PS50158"/>
    </source>
</evidence>
<dbReference type="GO" id="GO:0046983">
    <property type="term" value="F:protein dimerization activity"/>
    <property type="evidence" value="ECO:0007669"/>
    <property type="project" value="InterPro"/>
</dbReference>
<dbReference type="GO" id="GO:0008270">
    <property type="term" value="F:zinc ion binding"/>
    <property type="evidence" value="ECO:0007669"/>
    <property type="project" value="UniProtKB-KW"/>
</dbReference>
<dbReference type="Pfam" id="PF05699">
    <property type="entry name" value="Dimer_Tnp_hAT"/>
    <property type="match status" value="1"/>
</dbReference>
<organism evidence="10 11">
    <name type="scientific">Mycena citricolor</name>
    <dbReference type="NCBI Taxonomy" id="2018698"/>
    <lineage>
        <taxon>Eukaryota</taxon>
        <taxon>Fungi</taxon>
        <taxon>Dikarya</taxon>
        <taxon>Basidiomycota</taxon>
        <taxon>Agaricomycotina</taxon>
        <taxon>Agaricomycetes</taxon>
        <taxon>Agaricomycetidae</taxon>
        <taxon>Agaricales</taxon>
        <taxon>Marasmiineae</taxon>
        <taxon>Mycenaceae</taxon>
        <taxon>Mycena</taxon>
    </lineage>
</organism>
<dbReference type="InterPro" id="IPR036875">
    <property type="entry name" value="Znf_CCHC_sf"/>
</dbReference>
<feature type="compositionally biased region" description="Basic and acidic residues" evidence="8">
    <location>
        <begin position="677"/>
        <end position="691"/>
    </location>
</feature>
<keyword evidence="6" id="KW-0539">Nucleus</keyword>
<evidence type="ECO:0000256" key="4">
    <source>
        <dbReference type="ARBA" id="ARBA00022771"/>
    </source>
</evidence>
<feature type="region of interest" description="Disordered" evidence="8">
    <location>
        <begin position="1"/>
        <end position="85"/>
    </location>
</feature>
<dbReference type="Proteomes" id="UP001295794">
    <property type="component" value="Unassembled WGS sequence"/>
</dbReference>
<feature type="compositionally biased region" description="Basic residues" evidence="8">
    <location>
        <begin position="1"/>
        <end position="16"/>
    </location>
</feature>
<feature type="domain" description="CCHC-type" evidence="9">
    <location>
        <begin position="739"/>
        <end position="755"/>
    </location>
</feature>
<feature type="region of interest" description="Disordered" evidence="8">
    <location>
        <begin position="257"/>
        <end position="287"/>
    </location>
</feature>
<keyword evidence="4 7" id="KW-0863">Zinc-finger</keyword>
<evidence type="ECO:0000256" key="5">
    <source>
        <dbReference type="ARBA" id="ARBA00022833"/>
    </source>
</evidence>
<proteinExistence type="predicted"/>
<dbReference type="InterPro" id="IPR012337">
    <property type="entry name" value="RNaseH-like_sf"/>
</dbReference>
<comment type="subcellular location">
    <subcellularLocation>
        <location evidence="1">Nucleus</location>
    </subcellularLocation>
</comment>
<dbReference type="AlphaFoldDB" id="A0AAD2HVK4"/>
<name>A0AAD2HVK4_9AGAR</name>
<dbReference type="GO" id="GO:0005634">
    <property type="term" value="C:nucleus"/>
    <property type="evidence" value="ECO:0007669"/>
    <property type="project" value="UniProtKB-SubCell"/>
</dbReference>
<dbReference type="GO" id="GO:0003676">
    <property type="term" value="F:nucleic acid binding"/>
    <property type="evidence" value="ECO:0007669"/>
    <property type="project" value="InterPro"/>
</dbReference>
<evidence type="ECO:0000256" key="7">
    <source>
        <dbReference type="PROSITE-ProRule" id="PRU00047"/>
    </source>
</evidence>
<dbReference type="Gene3D" id="4.10.60.10">
    <property type="entry name" value="Zinc finger, CCHC-type"/>
    <property type="match status" value="1"/>
</dbReference>
<feature type="region of interest" description="Disordered" evidence="8">
    <location>
        <begin position="661"/>
        <end position="714"/>
    </location>
</feature>
<feature type="region of interest" description="Disordered" evidence="8">
    <location>
        <begin position="408"/>
        <end position="487"/>
    </location>
</feature>
<reference evidence="10" key="1">
    <citation type="submission" date="2023-11" db="EMBL/GenBank/DDBJ databases">
        <authorList>
            <person name="De Vega J J."/>
            <person name="De Vega J J."/>
        </authorList>
    </citation>
    <scope>NUCLEOTIDE SEQUENCE</scope>
</reference>
<feature type="compositionally biased region" description="Pro residues" evidence="8">
    <location>
        <begin position="448"/>
        <end position="457"/>
    </location>
</feature>
<dbReference type="Pfam" id="PF00098">
    <property type="entry name" value="zf-CCHC"/>
    <property type="match status" value="1"/>
</dbReference>
<evidence type="ECO:0000256" key="8">
    <source>
        <dbReference type="SAM" id="MobiDB-lite"/>
    </source>
</evidence>
<dbReference type="PANTHER" id="PTHR46481">
    <property type="entry name" value="ZINC FINGER BED DOMAIN-CONTAINING PROTEIN 4"/>
    <property type="match status" value="1"/>
</dbReference>
<evidence type="ECO:0000256" key="1">
    <source>
        <dbReference type="ARBA" id="ARBA00004123"/>
    </source>
</evidence>
<dbReference type="SUPFAM" id="SSF57756">
    <property type="entry name" value="Retrovirus zinc finger-like domains"/>
    <property type="match status" value="1"/>
</dbReference>
<keyword evidence="2" id="KW-0507">mRNA processing</keyword>
<keyword evidence="3" id="KW-0479">Metal-binding</keyword>
<evidence type="ECO:0000256" key="3">
    <source>
        <dbReference type="ARBA" id="ARBA00022723"/>
    </source>
</evidence>